<dbReference type="InterPro" id="IPR006035">
    <property type="entry name" value="Ureohydrolase"/>
</dbReference>
<dbReference type="Gene3D" id="3.40.800.10">
    <property type="entry name" value="Ureohydrolase domain"/>
    <property type="match status" value="1"/>
</dbReference>
<keyword evidence="3" id="KW-1185">Reference proteome</keyword>
<organism evidence="2 3">
    <name type="scientific">Wenyingzhuangia fucanilytica</name>
    <dbReference type="NCBI Taxonomy" id="1790137"/>
    <lineage>
        <taxon>Bacteria</taxon>
        <taxon>Pseudomonadati</taxon>
        <taxon>Bacteroidota</taxon>
        <taxon>Flavobacteriia</taxon>
        <taxon>Flavobacteriales</taxon>
        <taxon>Flavobacteriaceae</taxon>
        <taxon>Wenyingzhuangia</taxon>
    </lineage>
</organism>
<dbReference type="AlphaFoldDB" id="A0A1B1Y8F7"/>
<dbReference type="EMBL" id="CP014224">
    <property type="protein sequence ID" value="ANW97061.1"/>
    <property type="molecule type" value="Genomic_DNA"/>
</dbReference>
<protein>
    <submittedName>
        <fullName evidence="2">Arginase</fullName>
    </submittedName>
</protein>
<dbReference type="STRING" id="1790137.AXE80_12530"/>
<accession>A0A1B1Y8F7</accession>
<dbReference type="CDD" id="cd09988">
    <property type="entry name" value="Formimidoylglutamase"/>
    <property type="match status" value="1"/>
</dbReference>
<dbReference type="OrthoDB" id="931936at2"/>
<sequence>MIQDFFTPISAEVLSFKETSKEMLGCQLVKHTKELGFPDLDKVNLAFFDVREERGAVGNEGTGIGADDIRKQLYQLYTGNWGVSIVDLGTILPGNEIKDTYYAVQETVDFLLKRNVLPIIIGGGQDLIYANYRGYNQLDQAVNLAVASPKFSFGNIEDDLNSNSYLSKIILEQPCNLFNYANLGFQTYYNAQEEISLIEGLSFEAFRVGALKDIAVVEPVMRDADIVAIDMGVVRCSEAPANGNANPNGLYGDDICAIARYAGISDKVTSFGIYEYNKLFDVNHQTSKLISQVIWYFIEGYSLRTNDYPYGSKDSYLKYLVPFENEVISFYQSDKSQRWWMQVDIPTQSKYKRHVLVPCSYDDYLNTIEQKVPERWFNVHRKIS</sequence>
<dbReference type="Pfam" id="PF00491">
    <property type="entry name" value="Arginase"/>
    <property type="match status" value="1"/>
</dbReference>
<comment type="similarity">
    <text evidence="1">Belongs to the arginase family.</text>
</comment>
<reference evidence="2 3" key="1">
    <citation type="submission" date="2016-02" db="EMBL/GenBank/DDBJ databases">
        <authorList>
            <person name="Wen L."/>
            <person name="He K."/>
            <person name="Yang H."/>
        </authorList>
    </citation>
    <scope>NUCLEOTIDE SEQUENCE [LARGE SCALE GENOMIC DNA]</scope>
    <source>
        <strain evidence="2 3">CZ1127</strain>
    </source>
</reference>
<dbReference type="KEGG" id="wfu:AXE80_12530"/>
<gene>
    <name evidence="2" type="ORF">AXE80_12530</name>
</gene>
<name>A0A1B1Y8F7_9FLAO</name>
<dbReference type="GO" id="GO:0046872">
    <property type="term" value="F:metal ion binding"/>
    <property type="evidence" value="ECO:0007669"/>
    <property type="project" value="InterPro"/>
</dbReference>
<evidence type="ECO:0000256" key="1">
    <source>
        <dbReference type="PROSITE-ProRule" id="PRU00742"/>
    </source>
</evidence>
<proteinExistence type="inferred from homology"/>
<evidence type="ECO:0000313" key="3">
    <source>
        <dbReference type="Proteomes" id="UP000092967"/>
    </source>
</evidence>
<evidence type="ECO:0000313" key="2">
    <source>
        <dbReference type="EMBL" id="ANW97061.1"/>
    </source>
</evidence>
<dbReference type="GO" id="GO:0016813">
    <property type="term" value="F:hydrolase activity, acting on carbon-nitrogen (but not peptide) bonds, in linear amidines"/>
    <property type="evidence" value="ECO:0007669"/>
    <property type="project" value="UniProtKB-ARBA"/>
</dbReference>
<dbReference type="SUPFAM" id="SSF52768">
    <property type="entry name" value="Arginase/deacetylase"/>
    <property type="match status" value="1"/>
</dbReference>
<dbReference type="RefSeq" id="WP_068827877.1">
    <property type="nucleotide sequence ID" value="NZ_CP014224.1"/>
</dbReference>
<dbReference type="Proteomes" id="UP000092967">
    <property type="component" value="Chromosome"/>
</dbReference>
<dbReference type="PROSITE" id="PS51409">
    <property type="entry name" value="ARGINASE_2"/>
    <property type="match status" value="1"/>
</dbReference>
<dbReference type="InterPro" id="IPR023696">
    <property type="entry name" value="Ureohydrolase_dom_sf"/>
</dbReference>